<comment type="caution">
    <text evidence="1">The sequence shown here is derived from an EMBL/GenBank/DDBJ whole genome shotgun (WGS) entry which is preliminary data.</text>
</comment>
<dbReference type="RefSeq" id="WP_069701442.1">
    <property type="nucleotide sequence ID" value="NZ_MJAT01000006.1"/>
</dbReference>
<keyword evidence="2" id="KW-1185">Reference proteome</keyword>
<dbReference type="OrthoDB" id="2872613at2"/>
<evidence type="ECO:0000313" key="1">
    <source>
        <dbReference type="EMBL" id="OEH86214.1"/>
    </source>
</evidence>
<dbReference type="EMBL" id="MJAT01000006">
    <property type="protein sequence ID" value="OEH86214.1"/>
    <property type="molecule type" value="Genomic_DNA"/>
</dbReference>
<name>A0A1E5L868_9FIRM</name>
<dbReference type="STRING" id="1390249.BHU72_11805"/>
<proteinExistence type="predicted"/>
<protein>
    <submittedName>
        <fullName evidence="1">Uncharacterized protein</fullName>
    </submittedName>
</protein>
<dbReference type="Proteomes" id="UP000095255">
    <property type="component" value="Unassembled WGS sequence"/>
</dbReference>
<gene>
    <name evidence="1" type="ORF">BHU72_11805</name>
</gene>
<organism evidence="1 2">
    <name type="scientific">Desulfuribacillus stibiiarsenatis</name>
    <dbReference type="NCBI Taxonomy" id="1390249"/>
    <lineage>
        <taxon>Bacteria</taxon>
        <taxon>Bacillati</taxon>
        <taxon>Bacillota</taxon>
        <taxon>Desulfuribacillia</taxon>
        <taxon>Desulfuribacillales</taxon>
        <taxon>Desulfuribacillaceae</taxon>
        <taxon>Desulfuribacillus</taxon>
    </lineage>
</organism>
<dbReference type="AlphaFoldDB" id="A0A1E5L868"/>
<sequence>MSDKLDLILSELQKLNSRVANIEITMATKDDVADLPYITQAITETGDNVRLILDDQKSINEIIGEHEIAIRSIRRRPV</sequence>
<accession>A0A1E5L868</accession>
<evidence type="ECO:0000313" key="2">
    <source>
        <dbReference type="Proteomes" id="UP000095255"/>
    </source>
</evidence>
<reference evidence="1 2" key="1">
    <citation type="submission" date="2016-09" db="EMBL/GenBank/DDBJ databases">
        <title>Desulfuribacillus arsenicus sp. nov., an obligately anaerobic, dissimilatory arsenic- and antimonate-reducing bacterium isolated from anoxic sediments.</title>
        <authorList>
            <person name="Abin C.A."/>
            <person name="Hollibaugh J.T."/>
        </authorList>
    </citation>
    <scope>NUCLEOTIDE SEQUENCE [LARGE SCALE GENOMIC DNA]</scope>
    <source>
        <strain evidence="1 2">MLFW-2</strain>
    </source>
</reference>